<gene>
    <name evidence="2" type="ORF">E2C01_062344</name>
</gene>
<dbReference type="AlphaFoldDB" id="A0A5B7HFT6"/>
<evidence type="ECO:0000313" key="3">
    <source>
        <dbReference type="Proteomes" id="UP000324222"/>
    </source>
</evidence>
<evidence type="ECO:0000256" key="1">
    <source>
        <dbReference type="SAM" id="MobiDB-lite"/>
    </source>
</evidence>
<feature type="compositionally biased region" description="Acidic residues" evidence="1">
    <location>
        <begin position="1"/>
        <end position="13"/>
    </location>
</feature>
<evidence type="ECO:0000313" key="2">
    <source>
        <dbReference type="EMBL" id="MPC68147.1"/>
    </source>
</evidence>
<accession>A0A5B7HFT6</accession>
<reference evidence="2 3" key="1">
    <citation type="submission" date="2019-05" db="EMBL/GenBank/DDBJ databases">
        <title>Another draft genome of Portunus trituberculatus and its Hox gene families provides insights of decapod evolution.</title>
        <authorList>
            <person name="Jeong J.-H."/>
            <person name="Song I."/>
            <person name="Kim S."/>
            <person name="Choi T."/>
            <person name="Kim D."/>
            <person name="Ryu S."/>
            <person name="Kim W."/>
        </authorList>
    </citation>
    <scope>NUCLEOTIDE SEQUENCE [LARGE SCALE GENOMIC DNA]</scope>
    <source>
        <tissue evidence="2">Muscle</tissue>
    </source>
</reference>
<protein>
    <submittedName>
        <fullName evidence="2">Uncharacterized protein</fullName>
    </submittedName>
</protein>
<dbReference type="EMBL" id="VSRR010027376">
    <property type="protein sequence ID" value="MPC68147.1"/>
    <property type="molecule type" value="Genomic_DNA"/>
</dbReference>
<proteinExistence type="predicted"/>
<feature type="compositionally biased region" description="Polar residues" evidence="1">
    <location>
        <begin position="63"/>
        <end position="79"/>
    </location>
</feature>
<name>A0A5B7HFT6_PORTR</name>
<feature type="region of interest" description="Disordered" evidence="1">
    <location>
        <begin position="1"/>
        <end position="86"/>
    </location>
</feature>
<feature type="compositionally biased region" description="Polar residues" evidence="1">
    <location>
        <begin position="29"/>
        <end position="41"/>
    </location>
</feature>
<organism evidence="2 3">
    <name type="scientific">Portunus trituberculatus</name>
    <name type="common">Swimming crab</name>
    <name type="synonym">Neptunus trituberculatus</name>
    <dbReference type="NCBI Taxonomy" id="210409"/>
    <lineage>
        <taxon>Eukaryota</taxon>
        <taxon>Metazoa</taxon>
        <taxon>Ecdysozoa</taxon>
        <taxon>Arthropoda</taxon>
        <taxon>Crustacea</taxon>
        <taxon>Multicrustacea</taxon>
        <taxon>Malacostraca</taxon>
        <taxon>Eumalacostraca</taxon>
        <taxon>Eucarida</taxon>
        <taxon>Decapoda</taxon>
        <taxon>Pleocyemata</taxon>
        <taxon>Brachyura</taxon>
        <taxon>Eubrachyura</taxon>
        <taxon>Portunoidea</taxon>
        <taxon>Portunidae</taxon>
        <taxon>Portuninae</taxon>
        <taxon>Portunus</taxon>
    </lineage>
</organism>
<dbReference type="Proteomes" id="UP000324222">
    <property type="component" value="Unassembled WGS sequence"/>
</dbReference>
<comment type="caution">
    <text evidence="2">The sequence shown here is derived from an EMBL/GenBank/DDBJ whole genome shotgun (WGS) entry which is preliminary data.</text>
</comment>
<feature type="compositionally biased region" description="Basic and acidic residues" evidence="1">
    <location>
        <begin position="14"/>
        <end position="23"/>
    </location>
</feature>
<keyword evidence="3" id="KW-1185">Reference proteome</keyword>
<sequence length="140" mass="15728">MEEEKEREEEEENEEKRRGKGGGEGDGNVTRSYLNPPNLSLKTRPIPGLIPPLTPPRRRSLKGNPTINKLNLGHPSQLNDAPDAESTFPVPRHLLYPGQEGRMEGCLAWPSSPVALLWAALGSSQFRWKLFSKFIMITRL</sequence>